<dbReference type="SUPFAM" id="SSF82153">
    <property type="entry name" value="FAS1 domain"/>
    <property type="match status" value="1"/>
</dbReference>
<dbReference type="Pfam" id="PF02469">
    <property type="entry name" value="Fasciclin"/>
    <property type="match status" value="1"/>
</dbReference>
<sequence>MVRGSKEGSNGALHLMRSLIRPAQTTIYKVLMAEGRFNIFLFLMESAGLTELLKQEGSYTVFAPTDEAFAGLTEQDITLLAS</sequence>
<dbReference type="InterPro" id="IPR036378">
    <property type="entry name" value="FAS1_dom_sf"/>
</dbReference>
<evidence type="ECO:0000313" key="2">
    <source>
        <dbReference type="Ensembl" id="ENSHHUP00000081268.1"/>
    </source>
</evidence>
<evidence type="ECO:0000313" key="3">
    <source>
        <dbReference type="Proteomes" id="UP000314982"/>
    </source>
</evidence>
<dbReference type="GO" id="GO:0007155">
    <property type="term" value="P:cell adhesion"/>
    <property type="evidence" value="ECO:0007669"/>
    <property type="project" value="TreeGrafter"/>
</dbReference>
<dbReference type="Gene3D" id="2.30.180.10">
    <property type="entry name" value="FAS1 domain"/>
    <property type="match status" value="1"/>
</dbReference>
<dbReference type="InterPro" id="IPR050904">
    <property type="entry name" value="Adhesion/Biosynth-related"/>
</dbReference>
<protein>
    <recommendedName>
        <fullName evidence="1">FAS1 domain-containing protein</fullName>
    </recommendedName>
</protein>
<proteinExistence type="predicted"/>
<dbReference type="Ensembl" id="ENSHHUT00000083850.1">
    <property type="protein sequence ID" value="ENSHHUP00000081268.1"/>
    <property type="gene ID" value="ENSHHUG00000047272.1"/>
</dbReference>
<dbReference type="PANTHER" id="PTHR10900:SF12">
    <property type="entry name" value="PERIOSTIN"/>
    <property type="match status" value="1"/>
</dbReference>
<evidence type="ECO:0000259" key="1">
    <source>
        <dbReference type="PROSITE" id="PS50213"/>
    </source>
</evidence>
<feature type="domain" description="FAS1" evidence="1">
    <location>
        <begin position="24"/>
        <end position="82"/>
    </location>
</feature>
<dbReference type="GO" id="GO:0031012">
    <property type="term" value="C:extracellular matrix"/>
    <property type="evidence" value="ECO:0007669"/>
    <property type="project" value="TreeGrafter"/>
</dbReference>
<keyword evidence="3" id="KW-1185">Reference proteome</keyword>
<dbReference type="PANTHER" id="PTHR10900">
    <property type="entry name" value="PERIOSTIN-RELATED"/>
    <property type="match status" value="1"/>
</dbReference>
<dbReference type="PROSITE" id="PS50213">
    <property type="entry name" value="FAS1"/>
    <property type="match status" value="1"/>
</dbReference>
<dbReference type="GO" id="GO:0005615">
    <property type="term" value="C:extracellular space"/>
    <property type="evidence" value="ECO:0007669"/>
    <property type="project" value="TreeGrafter"/>
</dbReference>
<organism evidence="2 3">
    <name type="scientific">Hucho hucho</name>
    <name type="common">huchen</name>
    <dbReference type="NCBI Taxonomy" id="62062"/>
    <lineage>
        <taxon>Eukaryota</taxon>
        <taxon>Metazoa</taxon>
        <taxon>Chordata</taxon>
        <taxon>Craniata</taxon>
        <taxon>Vertebrata</taxon>
        <taxon>Euteleostomi</taxon>
        <taxon>Actinopterygii</taxon>
        <taxon>Neopterygii</taxon>
        <taxon>Teleostei</taxon>
        <taxon>Protacanthopterygii</taxon>
        <taxon>Salmoniformes</taxon>
        <taxon>Salmonidae</taxon>
        <taxon>Salmoninae</taxon>
        <taxon>Hucho</taxon>
    </lineage>
</organism>
<reference evidence="2" key="3">
    <citation type="submission" date="2025-09" db="UniProtKB">
        <authorList>
            <consortium name="Ensembl"/>
        </authorList>
    </citation>
    <scope>IDENTIFICATION</scope>
</reference>
<dbReference type="Proteomes" id="UP000314982">
    <property type="component" value="Unassembled WGS sequence"/>
</dbReference>
<dbReference type="GO" id="GO:0050839">
    <property type="term" value="F:cell adhesion molecule binding"/>
    <property type="evidence" value="ECO:0007669"/>
    <property type="project" value="TreeGrafter"/>
</dbReference>
<accession>A0A4W5R5N8</accession>
<reference evidence="2" key="2">
    <citation type="submission" date="2025-08" db="UniProtKB">
        <authorList>
            <consortium name="Ensembl"/>
        </authorList>
    </citation>
    <scope>IDENTIFICATION</scope>
</reference>
<dbReference type="InterPro" id="IPR000782">
    <property type="entry name" value="FAS1_domain"/>
</dbReference>
<dbReference type="GO" id="GO:0030198">
    <property type="term" value="P:extracellular matrix organization"/>
    <property type="evidence" value="ECO:0007669"/>
    <property type="project" value="TreeGrafter"/>
</dbReference>
<name>A0A4W5R5N8_9TELE</name>
<dbReference type="AlphaFoldDB" id="A0A4W5R5N8"/>
<dbReference type="STRING" id="62062.ENSHHUP00000081268"/>
<reference evidence="3" key="1">
    <citation type="submission" date="2018-06" db="EMBL/GenBank/DDBJ databases">
        <title>Genome assembly of Danube salmon.</title>
        <authorList>
            <person name="Macqueen D.J."/>
            <person name="Gundappa M.K."/>
        </authorList>
    </citation>
    <scope>NUCLEOTIDE SEQUENCE [LARGE SCALE GENOMIC DNA]</scope>
</reference>